<dbReference type="InterPro" id="IPR013785">
    <property type="entry name" value="Aldolase_TIM"/>
</dbReference>
<dbReference type="Pfam" id="PF00701">
    <property type="entry name" value="DHDPS"/>
    <property type="match status" value="1"/>
</dbReference>
<name>A0AAE3TCG4_9RHOB</name>
<dbReference type="RefSeq" id="WP_275570047.1">
    <property type="nucleotide sequence ID" value="NZ_JARGYC010000184.1"/>
</dbReference>
<organism evidence="3 4">
    <name type="scientific">Psychromarinibacter sediminicola</name>
    <dbReference type="NCBI Taxonomy" id="3033385"/>
    <lineage>
        <taxon>Bacteria</taxon>
        <taxon>Pseudomonadati</taxon>
        <taxon>Pseudomonadota</taxon>
        <taxon>Alphaproteobacteria</taxon>
        <taxon>Rhodobacterales</taxon>
        <taxon>Paracoccaceae</taxon>
        <taxon>Psychromarinibacter</taxon>
    </lineage>
</organism>
<sequence length="296" mass="31748">TSPSMRHLLLCRCHLGRKGASNNEGDGPALTIECGVNGINVLGLATEVTKLMPDERRQLVTWLAKDGAGHVPLSVTIAGNSVKEQHDQIAHAEESGVDWLILQPPLVGSYPAATYLEFFARVAEVTDLPVAIQNAPAYLGRGLGDNDILWLAERCPNFGHIKSESSAIETAELVAKSPDNFTVLNGRGGLELIDVLRAGAEGFVVAPDLVDPVVRAYEQWMRGELVAAEATYESALPAIVFVMQSVEHLVTYGKRLMGKRAGIAIHDRAPAVPVTKFGLELVRRYAGGGARDPEVG</sequence>
<dbReference type="CDD" id="cd00408">
    <property type="entry name" value="DHDPS-like"/>
    <property type="match status" value="1"/>
</dbReference>
<reference evidence="3" key="1">
    <citation type="submission" date="2023-03" db="EMBL/GenBank/DDBJ databases">
        <title>Multiphase analysis and comparison of six strains from genera Psychromarinibacter, Lutimaribacter, and Maritimibacter, including a novel species: Psychromarinibacter sediminicola sp. nov.</title>
        <authorList>
            <person name="Wang Y.-H."/>
            <person name="Ye M.-Q."/>
            <person name="Du Z.-J."/>
        </authorList>
    </citation>
    <scope>NUCLEOTIDE SEQUENCE</scope>
    <source>
        <strain evidence="3">C21-152</strain>
    </source>
</reference>
<dbReference type="InterPro" id="IPR002220">
    <property type="entry name" value="DapA-like"/>
</dbReference>
<comment type="caution">
    <text evidence="3">The sequence shown here is derived from an EMBL/GenBank/DDBJ whole genome shotgun (WGS) entry which is preliminary data.</text>
</comment>
<dbReference type="Proteomes" id="UP001220964">
    <property type="component" value="Unassembled WGS sequence"/>
</dbReference>
<dbReference type="AlphaFoldDB" id="A0AAE3TCG4"/>
<keyword evidence="4" id="KW-1185">Reference proteome</keyword>
<evidence type="ECO:0000313" key="3">
    <source>
        <dbReference type="EMBL" id="MDF0603939.1"/>
    </source>
</evidence>
<dbReference type="PANTHER" id="PTHR12128:SF66">
    <property type="entry name" value="4-HYDROXY-2-OXOGLUTARATE ALDOLASE, MITOCHONDRIAL"/>
    <property type="match status" value="1"/>
</dbReference>
<dbReference type="GO" id="GO:0008840">
    <property type="term" value="F:4-hydroxy-tetrahydrodipicolinate synthase activity"/>
    <property type="evidence" value="ECO:0007669"/>
    <property type="project" value="TreeGrafter"/>
</dbReference>
<feature type="non-terminal residue" evidence="3">
    <location>
        <position position="1"/>
    </location>
</feature>
<dbReference type="PANTHER" id="PTHR12128">
    <property type="entry name" value="DIHYDRODIPICOLINATE SYNTHASE"/>
    <property type="match status" value="1"/>
</dbReference>
<dbReference type="EMBL" id="JARGYC010000184">
    <property type="protein sequence ID" value="MDF0603939.1"/>
    <property type="molecule type" value="Genomic_DNA"/>
</dbReference>
<keyword evidence="2" id="KW-0456">Lyase</keyword>
<dbReference type="SUPFAM" id="SSF51569">
    <property type="entry name" value="Aldolase"/>
    <property type="match status" value="1"/>
</dbReference>
<gene>
    <name evidence="3" type="ORF">P1J78_24825</name>
</gene>
<evidence type="ECO:0000256" key="2">
    <source>
        <dbReference type="ARBA" id="ARBA00023239"/>
    </source>
</evidence>
<dbReference type="SMART" id="SM01130">
    <property type="entry name" value="DHDPS"/>
    <property type="match status" value="1"/>
</dbReference>
<protein>
    <submittedName>
        <fullName evidence="3">Dihydrodipicolinate synthase family protein</fullName>
    </submittedName>
</protein>
<comment type="similarity">
    <text evidence="1">Belongs to the DapA family.</text>
</comment>
<evidence type="ECO:0000313" key="4">
    <source>
        <dbReference type="Proteomes" id="UP001220964"/>
    </source>
</evidence>
<dbReference type="Gene3D" id="3.20.20.70">
    <property type="entry name" value="Aldolase class I"/>
    <property type="match status" value="1"/>
</dbReference>
<evidence type="ECO:0000256" key="1">
    <source>
        <dbReference type="ARBA" id="ARBA00007592"/>
    </source>
</evidence>
<proteinExistence type="inferred from homology"/>
<accession>A0AAE3TCG4</accession>